<dbReference type="AlphaFoldDB" id="A0A2A6BQR3"/>
<feature type="compositionally biased region" description="Acidic residues" evidence="7">
    <location>
        <begin position="623"/>
        <end position="643"/>
    </location>
</feature>
<reference evidence="8" key="2">
    <citation type="submission" date="2022-06" db="UniProtKB">
        <authorList>
            <consortium name="EnsemblMetazoa"/>
        </authorList>
    </citation>
    <scope>IDENTIFICATION</scope>
    <source>
        <strain evidence="8">PS312</strain>
    </source>
</reference>
<accession>A0A2A6BQR3</accession>
<proteinExistence type="inferred from homology"/>
<dbReference type="InterPro" id="IPR024943">
    <property type="entry name" value="Enhancer_polycomb"/>
</dbReference>
<dbReference type="EnsemblMetazoa" id="PPA00705.1">
    <property type="protein sequence ID" value="PPA00705.1"/>
    <property type="gene ID" value="WBGene00090259"/>
</dbReference>
<feature type="compositionally biased region" description="Basic and acidic residues" evidence="7">
    <location>
        <begin position="554"/>
        <end position="566"/>
    </location>
</feature>
<dbReference type="GO" id="GO:0005634">
    <property type="term" value="C:nucleus"/>
    <property type="evidence" value="ECO:0007669"/>
    <property type="project" value="UniProtKB-SubCell"/>
</dbReference>
<protein>
    <recommendedName>
        <fullName evidence="6">Enhancer of polycomb-like protein</fullName>
    </recommendedName>
</protein>
<name>A0A2A6BQR3_PRIPA</name>
<dbReference type="OrthoDB" id="435275at2759"/>
<feature type="compositionally biased region" description="Basic and acidic residues" evidence="7">
    <location>
        <begin position="693"/>
        <end position="705"/>
    </location>
</feature>
<evidence type="ECO:0000313" key="8">
    <source>
        <dbReference type="EnsemblMetazoa" id="PPA00705.1"/>
    </source>
</evidence>
<evidence type="ECO:0000256" key="5">
    <source>
        <dbReference type="ARBA" id="ARBA00023242"/>
    </source>
</evidence>
<feature type="compositionally biased region" description="Low complexity" evidence="7">
    <location>
        <begin position="817"/>
        <end position="839"/>
    </location>
</feature>
<feature type="compositionally biased region" description="Polar residues" evidence="7">
    <location>
        <begin position="749"/>
        <end position="764"/>
    </location>
</feature>
<feature type="compositionally biased region" description="Low complexity" evidence="7">
    <location>
        <begin position="679"/>
        <end position="691"/>
    </location>
</feature>
<feature type="compositionally biased region" description="Acidic residues" evidence="7">
    <location>
        <begin position="916"/>
        <end position="931"/>
    </location>
</feature>
<keyword evidence="4 6" id="KW-0804">Transcription</keyword>
<evidence type="ECO:0000256" key="3">
    <source>
        <dbReference type="ARBA" id="ARBA00023015"/>
    </source>
</evidence>
<keyword evidence="3 6" id="KW-0805">Transcription regulation</keyword>
<feature type="compositionally biased region" description="Polar residues" evidence="7">
    <location>
        <begin position="801"/>
        <end position="810"/>
    </location>
</feature>
<dbReference type="GO" id="GO:0006357">
    <property type="term" value="P:regulation of transcription by RNA polymerase II"/>
    <property type="evidence" value="ECO:0000318"/>
    <property type="project" value="GO_Central"/>
</dbReference>
<evidence type="ECO:0000256" key="4">
    <source>
        <dbReference type="ARBA" id="ARBA00023163"/>
    </source>
</evidence>
<keyword evidence="5 6" id="KW-0539">Nucleus</keyword>
<sequence length="1042" mass="112769">MATTSKLSFRARNLDANRPMRVYFADELPDVSECAPIARGVNPMPTGMEKEEEMETHLQDAILAQQASTSGISDNHVIPTPKVLYIDDARYDEIYPVQPPCKAQLMKVQAWLSMEREEAEYDMDSEDEEYLRDKPHISSRDLEKIMADLEAQSSESAICQPATARKVLMPNFDDNVIDDVYDYWLSKRKDAATTKTLGFGGLIPRIRTECRKENEKLNPYVAFRRRAEKMQTRKNRKNDEDSYEKVLRLGHDLRRAVHLFEMVKRREKSKLAMIDLDSEILEARANLGDYGSVVYNQILAKLQPEEERVPPTAPSAAAASAATVDPALQLLRGEENGVKRKKMRKRVSMGALGATFDRDLPNKAWLKKNAEVWNQSPAAFISGMGNFSPAVEQVDQSVAAANTANADGRYAFKRRKFCHYRPPAPLKDKNGDLPSLDSFPPERRFHYVSMPSTSREAEPMVVDDDTPSVVAAEGAEPATAAAATADASPSKKLMRRRIGRGGRVVFDLFPLPARRSLHAASSPPKKNAYVAGRRKDIVIHDPFELDCVAMESEETSKWEARRRPAMIDDEDSSDGLPPLSSRYLHSARYRHTSISAEDALREEVAERDWMESAVSPSPSPEPPAEEEEMEATPTEVEEGEDETSSPPKRPTPIRPQPSGNDSPGGGGGECTPSEHEDTSSSTTAKGAAAATPRKNDVYDRLRDVVIDYGGGGAKPSNGAAATAAGRRRGREEEDATMDEDGASSSSSSVTTTPIEDSPTSSSEQDATETAAAAPLGGGAVLAHHNHQQLHLAGNASVLSPPDSTAPSPRVSNGGSGALLVAGSSPLLAAIPSPHSNGHSGHAGSGNGVASGYEAARVADNASLTERDADAWRMRTKLVSMDVVASRLNRVNKDPDASSRESGCSPTEKSLPHSPSEDGEGVVEEEEEDGEPVDGVVVQRVQPMQQQQPTPDCWRQPSNSPPSESNSSSDWTPPVSTRPSGDAVVRLAAYSTLTSEEESGARTGDHPSLPAKPTRKPNGATTQQMGGGMPRAAFALAAAATTP</sequence>
<feature type="region of interest" description="Disordered" evidence="7">
    <location>
        <begin position="889"/>
        <end position="1042"/>
    </location>
</feature>
<keyword evidence="9" id="KW-1185">Reference proteome</keyword>
<dbReference type="GO" id="GO:0035267">
    <property type="term" value="C:NuA4 histone acetyltransferase complex"/>
    <property type="evidence" value="ECO:0007669"/>
    <property type="project" value="InterPro"/>
</dbReference>
<feature type="region of interest" description="Disordered" evidence="7">
    <location>
        <begin position="605"/>
        <end position="848"/>
    </location>
</feature>
<reference evidence="9" key="1">
    <citation type="journal article" date="2008" name="Nat. Genet.">
        <title>The Pristionchus pacificus genome provides a unique perspective on nematode lifestyle and parasitism.</title>
        <authorList>
            <person name="Dieterich C."/>
            <person name="Clifton S.W."/>
            <person name="Schuster L.N."/>
            <person name="Chinwalla A."/>
            <person name="Delehaunty K."/>
            <person name="Dinkelacker I."/>
            <person name="Fulton L."/>
            <person name="Fulton R."/>
            <person name="Godfrey J."/>
            <person name="Minx P."/>
            <person name="Mitreva M."/>
            <person name="Roeseler W."/>
            <person name="Tian H."/>
            <person name="Witte H."/>
            <person name="Yang S.P."/>
            <person name="Wilson R.K."/>
            <person name="Sommer R.J."/>
        </authorList>
    </citation>
    <scope>NUCLEOTIDE SEQUENCE [LARGE SCALE GENOMIC DNA]</scope>
    <source>
        <strain evidence="9">PS312</strain>
    </source>
</reference>
<comment type="similarity">
    <text evidence="2 6">Belongs to the enhancer of polycomb family.</text>
</comment>
<dbReference type="Proteomes" id="UP000005239">
    <property type="component" value="Unassembled WGS sequence"/>
</dbReference>
<gene>
    <name evidence="8" type="primary">WBGene00090259</name>
</gene>
<feature type="compositionally biased region" description="Acidic residues" evidence="7">
    <location>
        <begin position="732"/>
        <end position="741"/>
    </location>
</feature>
<feature type="compositionally biased region" description="Polar residues" evidence="7">
    <location>
        <begin position="969"/>
        <end position="978"/>
    </location>
</feature>
<comment type="subcellular location">
    <subcellularLocation>
        <location evidence="1 6">Nucleus</location>
    </subcellularLocation>
</comment>
<feature type="compositionally biased region" description="Low complexity" evidence="7">
    <location>
        <begin position="932"/>
        <end position="947"/>
    </location>
</feature>
<feature type="region of interest" description="Disordered" evidence="7">
    <location>
        <begin position="553"/>
        <end position="581"/>
    </location>
</feature>
<evidence type="ECO:0000256" key="1">
    <source>
        <dbReference type="ARBA" id="ARBA00004123"/>
    </source>
</evidence>
<evidence type="ECO:0000256" key="7">
    <source>
        <dbReference type="SAM" id="MobiDB-lite"/>
    </source>
</evidence>
<evidence type="ECO:0000313" key="9">
    <source>
        <dbReference type="Proteomes" id="UP000005239"/>
    </source>
</evidence>
<dbReference type="PANTHER" id="PTHR14898">
    <property type="entry name" value="ENHANCER OF POLYCOMB"/>
    <property type="match status" value="1"/>
</dbReference>
<feature type="compositionally biased region" description="Low complexity" evidence="7">
    <location>
        <begin position="956"/>
        <end position="968"/>
    </location>
</feature>
<dbReference type="InterPro" id="IPR019542">
    <property type="entry name" value="Enhancer_polycomb-like_N"/>
</dbReference>
<feature type="compositionally biased region" description="Low complexity" evidence="7">
    <location>
        <begin position="1031"/>
        <end position="1042"/>
    </location>
</feature>
<evidence type="ECO:0000256" key="2">
    <source>
        <dbReference type="ARBA" id="ARBA00008035"/>
    </source>
</evidence>
<accession>A0A8R1U214</accession>
<dbReference type="GO" id="GO:0032777">
    <property type="term" value="C:piccolo histone acetyltransferase complex"/>
    <property type="evidence" value="ECO:0000318"/>
    <property type="project" value="GO_Central"/>
</dbReference>
<evidence type="ECO:0000256" key="6">
    <source>
        <dbReference type="RuleBase" id="RU361124"/>
    </source>
</evidence>
<organism evidence="8 9">
    <name type="scientific">Pristionchus pacificus</name>
    <name type="common">Parasitic nematode worm</name>
    <dbReference type="NCBI Taxonomy" id="54126"/>
    <lineage>
        <taxon>Eukaryota</taxon>
        <taxon>Metazoa</taxon>
        <taxon>Ecdysozoa</taxon>
        <taxon>Nematoda</taxon>
        <taxon>Chromadorea</taxon>
        <taxon>Rhabditida</taxon>
        <taxon>Rhabditina</taxon>
        <taxon>Diplogasteromorpha</taxon>
        <taxon>Diplogasteroidea</taxon>
        <taxon>Neodiplogasteridae</taxon>
        <taxon>Pristionchus</taxon>
    </lineage>
</organism>
<dbReference type="Pfam" id="PF10513">
    <property type="entry name" value="EPL1"/>
    <property type="match status" value="1"/>
</dbReference>